<dbReference type="InterPro" id="IPR025287">
    <property type="entry name" value="WAK_GUB"/>
</dbReference>
<dbReference type="STRING" id="4615.A0A199W4L0"/>
<dbReference type="Proteomes" id="UP000092600">
    <property type="component" value="Unassembled WGS sequence"/>
</dbReference>
<evidence type="ECO:0000256" key="7">
    <source>
        <dbReference type="ARBA" id="ARBA00022777"/>
    </source>
</evidence>
<feature type="binding site" evidence="12">
    <location>
        <position position="342"/>
    </location>
    <ligand>
        <name>ATP</name>
        <dbReference type="ChEBI" id="CHEBI:30616"/>
    </ligand>
</feature>
<sequence length="629" mass="69891">MVKKKGSAHAVFMSSTIQISASRALLLITCLLPFDVSRLASAGKKHPSCPSFSCGPLRDIGRPFRSEGDPHKCGDRRYQLACVDGNKTIWDIHQPETYYVTEISKSNTDFSGYRYDNFTAIDANLANGSCSLPSQSLSRTSIDSMGFRDFWFTWATFVSCTRMIVNSTYNPVPCLSRTGAFVYVILSSEALHLEDTERFCSFLAMTPITFDPERMELMNGDIISAEDHTTEYVFQLLQRGFSVPINAGLPESSIGDCLKSVAKFVIAPLAIFFFLAHKLWREKRSVDAVEKFLRSQRALAPTRYAYTDLIAITGHFREKLGQGGYGFVSKGVLPGGVLVAVKMLLSNSRCNGEEFINEVSTIGRIHHVNVIKLVGFCSEGSKRALVYEYMPNGSLDKHIFSANVVAGRRTFTWDKLNDIALGIARGINYLHQGCDKRILHFDIKPQNILLDRNFTPKVADFGLAKLYPKDTSLVSMSTTRGTTGYIAPELISRSFGVISHKSDVYSFGMLLMEMAGGRRNADPRAENSSQAYYPSWIYDRLTQPEVSEICITFDISEGERKLCIVGLWCIQVRPSARPAMSKVIEMLEADVGTLEMPPKPFFSSEEPIPVISVSCLGSSSELPAISEDE</sequence>
<dbReference type="PROSITE" id="PS00107">
    <property type="entry name" value="PROTEIN_KINASE_ATP"/>
    <property type="match status" value="1"/>
</dbReference>
<dbReference type="InterPro" id="IPR011009">
    <property type="entry name" value="Kinase-like_dom_sf"/>
</dbReference>
<feature type="domain" description="Protein kinase" evidence="13">
    <location>
        <begin position="314"/>
        <end position="602"/>
    </location>
</feature>
<evidence type="ECO:0000256" key="3">
    <source>
        <dbReference type="ARBA" id="ARBA00022679"/>
    </source>
</evidence>
<evidence type="ECO:0000313" key="15">
    <source>
        <dbReference type="Proteomes" id="UP000092600"/>
    </source>
</evidence>
<evidence type="ECO:0000259" key="13">
    <source>
        <dbReference type="PROSITE" id="PS50011"/>
    </source>
</evidence>
<reference evidence="14 15" key="1">
    <citation type="journal article" date="2016" name="DNA Res.">
        <title>The draft genome of MD-2 pineapple using hybrid error correction of long reads.</title>
        <authorList>
            <person name="Redwan R.M."/>
            <person name="Saidin A."/>
            <person name="Kumar S.V."/>
        </authorList>
    </citation>
    <scope>NUCLEOTIDE SEQUENCE [LARGE SCALE GENOMIC DNA]</scope>
    <source>
        <strain evidence="15">cv. MD2</strain>
        <tissue evidence="14">Leaf</tissue>
    </source>
</reference>
<keyword evidence="5" id="KW-0732">Signal</keyword>
<keyword evidence="10" id="KW-0472">Membrane</keyword>
<dbReference type="GO" id="GO:0016020">
    <property type="term" value="C:membrane"/>
    <property type="evidence" value="ECO:0007669"/>
    <property type="project" value="UniProtKB-SubCell"/>
</dbReference>
<protein>
    <submittedName>
        <fullName evidence="14">Glycerophosphodiester phosphodiesterase protein kinase domain-containing GDPDL2</fullName>
    </submittedName>
</protein>
<keyword evidence="7 14" id="KW-0418">Kinase</keyword>
<dbReference type="InterPro" id="IPR008271">
    <property type="entry name" value="Ser/Thr_kinase_AS"/>
</dbReference>
<dbReference type="GO" id="GO:0005524">
    <property type="term" value="F:ATP binding"/>
    <property type="evidence" value="ECO:0007669"/>
    <property type="project" value="UniProtKB-UniRule"/>
</dbReference>
<dbReference type="AlphaFoldDB" id="A0A199W4L0"/>
<evidence type="ECO:0000313" key="14">
    <source>
        <dbReference type="EMBL" id="OAY84181.1"/>
    </source>
</evidence>
<dbReference type="PANTHER" id="PTHR27009">
    <property type="entry name" value="RUST RESISTANCE KINASE LR10-RELATED"/>
    <property type="match status" value="1"/>
</dbReference>
<keyword evidence="8 12" id="KW-0067">ATP-binding</keyword>
<evidence type="ECO:0000256" key="2">
    <source>
        <dbReference type="ARBA" id="ARBA00022527"/>
    </source>
</evidence>
<accession>A0A199W4L0</accession>
<evidence type="ECO:0000256" key="5">
    <source>
        <dbReference type="ARBA" id="ARBA00022729"/>
    </source>
</evidence>
<dbReference type="Pfam" id="PF13947">
    <property type="entry name" value="GUB_WAK_bind"/>
    <property type="match status" value="1"/>
</dbReference>
<evidence type="ECO:0000256" key="9">
    <source>
        <dbReference type="ARBA" id="ARBA00022989"/>
    </source>
</evidence>
<evidence type="ECO:0000256" key="11">
    <source>
        <dbReference type="ARBA" id="ARBA00023180"/>
    </source>
</evidence>
<dbReference type="Gene3D" id="3.30.200.20">
    <property type="entry name" value="Phosphorylase Kinase, domain 1"/>
    <property type="match status" value="1"/>
</dbReference>
<keyword evidence="2" id="KW-0723">Serine/threonine-protein kinase</keyword>
<evidence type="ECO:0000256" key="12">
    <source>
        <dbReference type="PROSITE-ProRule" id="PRU10141"/>
    </source>
</evidence>
<evidence type="ECO:0000256" key="1">
    <source>
        <dbReference type="ARBA" id="ARBA00004479"/>
    </source>
</evidence>
<dbReference type="PROSITE" id="PS50011">
    <property type="entry name" value="PROTEIN_KINASE_DOM"/>
    <property type="match status" value="1"/>
</dbReference>
<comment type="caution">
    <text evidence="14">The sequence shown here is derived from an EMBL/GenBank/DDBJ whole genome shotgun (WGS) entry which is preliminary data.</text>
</comment>
<proteinExistence type="predicted"/>
<gene>
    <name evidence="14" type="ORF">ACMD2_18739</name>
</gene>
<dbReference type="FunFam" id="3.30.200.20:FF:000178">
    <property type="entry name" value="serine/threonine-protein kinase PBS1-like"/>
    <property type="match status" value="1"/>
</dbReference>
<keyword evidence="6 12" id="KW-0547">Nucleotide-binding</keyword>
<evidence type="ECO:0000256" key="6">
    <source>
        <dbReference type="ARBA" id="ARBA00022741"/>
    </source>
</evidence>
<dbReference type="InterPro" id="IPR000719">
    <property type="entry name" value="Prot_kinase_dom"/>
</dbReference>
<keyword evidence="11" id="KW-0325">Glycoprotein</keyword>
<name>A0A199W4L0_ANACO</name>
<keyword evidence="4" id="KW-0812">Transmembrane</keyword>
<keyword evidence="3" id="KW-0808">Transferase</keyword>
<comment type="subcellular location">
    <subcellularLocation>
        <location evidence="1">Membrane</location>
        <topology evidence="1">Single-pass type I membrane protein</topology>
    </subcellularLocation>
</comment>
<dbReference type="EMBL" id="LSRQ01000254">
    <property type="protein sequence ID" value="OAY84181.1"/>
    <property type="molecule type" value="Genomic_DNA"/>
</dbReference>
<dbReference type="Pfam" id="PF00069">
    <property type="entry name" value="Pkinase"/>
    <property type="match status" value="1"/>
</dbReference>
<evidence type="ECO:0000256" key="4">
    <source>
        <dbReference type="ARBA" id="ARBA00022692"/>
    </source>
</evidence>
<keyword evidence="9" id="KW-1133">Transmembrane helix</keyword>
<organism evidence="14 15">
    <name type="scientific">Ananas comosus</name>
    <name type="common">Pineapple</name>
    <name type="synonym">Ananas ananas</name>
    <dbReference type="NCBI Taxonomy" id="4615"/>
    <lineage>
        <taxon>Eukaryota</taxon>
        <taxon>Viridiplantae</taxon>
        <taxon>Streptophyta</taxon>
        <taxon>Embryophyta</taxon>
        <taxon>Tracheophyta</taxon>
        <taxon>Spermatophyta</taxon>
        <taxon>Magnoliopsida</taxon>
        <taxon>Liliopsida</taxon>
        <taxon>Poales</taxon>
        <taxon>Bromeliaceae</taxon>
        <taxon>Bromelioideae</taxon>
        <taxon>Ananas</taxon>
    </lineage>
</organism>
<dbReference type="GO" id="GO:0030247">
    <property type="term" value="F:polysaccharide binding"/>
    <property type="evidence" value="ECO:0007669"/>
    <property type="project" value="InterPro"/>
</dbReference>
<dbReference type="InterPro" id="IPR045874">
    <property type="entry name" value="LRK10/LRL21-25-like"/>
</dbReference>
<dbReference type="FunFam" id="1.10.510.10:FF:000590">
    <property type="entry name" value="PR5-like receptor kinase"/>
    <property type="match status" value="1"/>
</dbReference>
<dbReference type="InterPro" id="IPR017441">
    <property type="entry name" value="Protein_kinase_ATP_BS"/>
</dbReference>
<evidence type="ECO:0000256" key="8">
    <source>
        <dbReference type="ARBA" id="ARBA00022840"/>
    </source>
</evidence>
<dbReference type="SUPFAM" id="SSF56112">
    <property type="entry name" value="Protein kinase-like (PK-like)"/>
    <property type="match status" value="1"/>
</dbReference>
<dbReference type="Gene3D" id="1.10.510.10">
    <property type="entry name" value="Transferase(Phosphotransferase) domain 1"/>
    <property type="match status" value="1"/>
</dbReference>
<dbReference type="PROSITE" id="PS00108">
    <property type="entry name" value="PROTEIN_KINASE_ST"/>
    <property type="match status" value="1"/>
</dbReference>
<dbReference type="SMART" id="SM00220">
    <property type="entry name" value="S_TKc"/>
    <property type="match status" value="1"/>
</dbReference>
<evidence type="ECO:0000256" key="10">
    <source>
        <dbReference type="ARBA" id="ARBA00023136"/>
    </source>
</evidence>
<dbReference type="GO" id="GO:0004674">
    <property type="term" value="F:protein serine/threonine kinase activity"/>
    <property type="evidence" value="ECO:0007669"/>
    <property type="project" value="UniProtKB-KW"/>
</dbReference>